<keyword evidence="5" id="KW-0694">RNA-binding</keyword>
<keyword evidence="1" id="KW-0819">tRNA processing</keyword>
<evidence type="ECO:0000256" key="3">
    <source>
        <dbReference type="ARBA" id="ARBA00022759"/>
    </source>
</evidence>
<accession>A0A382SC46</accession>
<dbReference type="InterPro" id="IPR000100">
    <property type="entry name" value="RNase_P"/>
</dbReference>
<protein>
    <submittedName>
        <fullName evidence="6">Uncharacterized protein</fullName>
    </submittedName>
</protein>
<dbReference type="GO" id="GO:0004526">
    <property type="term" value="F:ribonuclease P activity"/>
    <property type="evidence" value="ECO:0007669"/>
    <property type="project" value="InterPro"/>
</dbReference>
<dbReference type="GO" id="GO:0000049">
    <property type="term" value="F:tRNA binding"/>
    <property type="evidence" value="ECO:0007669"/>
    <property type="project" value="InterPro"/>
</dbReference>
<dbReference type="Gene3D" id="3.30.230.10">
    <property type="match status" value="1"/>
</dbReference>
<dbReference type="PANTHER" id="PTHR33992">
    <property type="entry name" value="RIBONUCLEASE P PROTEIN COMPONENT"/>
    <property type="match status" value="1"/>
</dbReference>
<dbReference type="HAMAP" id="MF_00227">
    <property type="entry name" value="RNase_P"/>
    <property type="match status" value="1"/>
</dbReference>
<evidence type="ECO:0000256" key="5">
    <source>
        <dbReference type="ARBA" id="ARBA00022884"/>
    </source>
</evidence>
<dbReference type="GO" id="GO:0042781">
    <property type="term" value="F:3'-tRNA processing endoribonuclease activity"/>
    <property type="evidence" value="ECO:0007669"/>
    <property type="project" value="TreeGrafter"/>
</dbReference>
<dbReference type="InterPro" id="IPR020568">
    <property type="entry name" value="Ribosomal_Su5_D2-typ_SF"/>
</dbReference>
<keyword evidence="3" id="KW-0255">Endonuclease</keyword>
<dbReference type="PANTHER" id="PTHR33992:SF1">
    <property type="entry name" value="RIBONUCLEASE P PROTEIN COMPONENT"/>
    <property type="match status" value="1"/>
</dbReference>
<reference evidence="6" key="1">
    <citation type="submission" date="2018-05" db="EMBL/GenBank/DDBJ databases">
        <authorList>
            <person name="Lanie J.A."/>
            <person name="Ng W.-L."/>
            <person name="Kazmierczak K.M."/>
            <person name="Andrzejewski T.M."/>
            <person name="Davidsen T.M."/>
            <person name="Wayne K.J."/>
            <person name="Tettelin H."/>
            <person name="Glass J.I."/>
            <person name="Rusch D."/>
            <person name="Podicherti R."/>
            <person name="Tsui H.-C.T."/>
            <person name="Winkler M.E."/>
        </authorList>
    </citation>
    <scope>NUCLEOTIDE SEQUENCE</scope>
</reference>
<sequence>MSKLTSLKRADQFEKIKKEGRKLEKRGLEVFVLNNDVSGSRLGIQVSSKIANSITRNKIRRRIKEAASFLKEKDSIDVVVVVKKKGLEADFFTIKDILEKHPSL</sequence>
<evidence type="ECO:0000256" key="2">
    <source>
        <dbReference type="ARBA" id="ARBA00022722"/>
    </source>
</evidence>
<dbReference type="EMBL" id="UINC01128023">
    <property type="protein sequence ID" value="SVD07520.1"/>
    <property type="molecule type" value="Genomic_DNA"/>
</dbReference>
<proteinExistence type="inferred from homology"/>
<dbReference type="InterPro" id="IPR014721">
    <property type="entry name" value="Ribsml_uS5_D2-typ_fold_subgr"/>
</dbReference>
<evidence type="ECO:0000256" key="4">
    <source>
        <dbReference type="ARBA" id="ARBA00022801"/>
    </source>
</evidence>
<dbReference type="SUPFAM" id="SSF54211">
    <property type="entry name" value="Ribosomal protein S5 domain 2-like"/>
    <property type="match status" value="1"/>
</dbReference>
<dbReference type="GO" id="GO:0030677">
    <property type="term" value="C:ribonuclease P complex"/>
    <property type="evidence" value="ECO:0007669"/>
    <property type="project" value="TreeGrafter"/>
</dbReference>
<evidence type="ECO:0000256" key="1">
    <source>
        <dbReference type="ARBA" id="ARBA00022694"/>
    </source>
</evidence>
<dbReference type="AlphaFoldDB" id="A0A382SC46"/>
<dbReference type="Pfam" id="PF00825">
    <property type="entry name" value="Ribonuclease_P"/>
    <property type="match status" value="1"/>
</dbReference>
<keyword evidence="2" id="KW-0540">Nuclease</keyword>
<keyword evidence="4" id="KW-0378">Hydrolase</keyword>
<evidence type="ECO:0000313" key="6">
    <source>
        <dbReference type="EMBL" id="SVD07520.1"/>
    </source>
</evidence>
<organism evidence="6">
    <name type="scientific">marine metagenome</name>
    <dbReference type="NCBI Taxonomy" id="408172"/>
    <lineage>
        <taxon>unclassified sequences</taxon>
        <taxon>metagenomes</taxon>
        <taxon>ecological metagenomes</taxon>
    </lineage>
</organism>
<gene>
    <name evidence="6" type="ORF">METZ01_LOCUS360374</name>
</gene>
<dbReference type="NCBIfam" id="TIGR00188">
    <property type="entry name" value="rnpA"/>
    <property type="match status" value="1"/>
</dbReference>
<name>A0A382SC46_9ZZZZ</name>